<sequence>MVHSSSTKADIFIFSRQLSEKVKNLNTAIKQSNKKLSGLYASIYLFTTKQNLYSSRARASSCVDIEVSHGHIILSIIIVCLSYAREHIGVHRVIECSKFLIISSKLIDFNNSDSILNNAKAESLVSDICQFDLRVALCLESRDTRSPRIRKQDRPRRTLQLQISRSGEQQKYPEVKRFTTCGSDFLGMRHLAAQTPMHTEWNFIRKSFTRPTEPVTSRVNKSSRRYDDDDDDDRYKSAYYLYPRNYTLPLARATFAGCASWRSVSNFKVEYNQVRVFFHEYVDSCKEDELDPHAFRWARYNSEIFIHSSYFQKWHRHYDKDLNV</sequence>
<reference evidence="1 2" key="1">
    <citation type="submission" date="2020-02" db="EMBL/GenBank/DDBJ databases">
        <authorList>
            <person name="Ferguson B K."/>
        </authorList>
    </citation>
    <scope>NUCLEOTIDE SEQUENCE [LARGE SCALE GENOMIC DNA]</scope>
</reference>
<dbReference type="Proteomes" id="UP000479190">
    <property type="component" value="Unassembled WGS sequence"/>
</dbReference>
<gene>
    <name evidence="1" type="ORF">TBRA_LOCUS1455</name>
</gene>
<keyword evidence="2" id="KW-1185">Reference proteome</keyword>
<protein>
    <submittedName>
        <fullName evidence="1">Uncharacterized protein</fullName>
    </submittedName>
</protein>
<organism evidence="1 2">
    <name type="scientific">Trichogramma brassicae</name>
    <dbReference type="NCBI Taxonomy" id="86971"/>
    <lineage>
        <taxon>Eukaryota</taxon>
        <taxon>Metazoa</taxon>
        <taxon>Ecdysozoa</taxon>
        <taxon>Arthropoda</taxon>
        <taxon>Hexapoda</taxon>
        <taxon>Insecta</taxon>
        <taxon>Pterygota</taxon>
        <taxon>Neoptera</taxon>
        <taxon>Endopterygota</taxon>
        <taxon>Hymenoptera</taxon>
        <taxon>Apocrita</taxon>
        <taxon>Proctotrupomorpha</taxon>
        <taxon>Chalcidoidea</taxon>
        <taxon>Trichogrammatidae</taxon>
        <taxon>Trichogramma</taxon>
    </lineage>
</organism>
<evidence type="ECO:0000313" key="1">
    <source>
        <dbReference type="EMBL" id="CAB0029418.1"/>
    </source>
</evidence>
<feature type="non-terminal residue" evidence="1">
    <location>
        <position position="1"/>
    </location>
</feature>
<dbReference type="EMBL" id="CADCXV010000313">
    <property type="protein sequence ID" value="CAB0029418.1"/>
    <property type="molecule type" value="Genomic_DNA"/>
</dbReference>
<name>A0A6H5HV17_9HYME</name>
<evidence type="ECO:0000313" key="2">
    <source>
        <dbReference type="Proteomes" id="UP000479190"/>
    </source>
</evidence>
<proteinExistence type="predicted"/>
<dbReference type="AlphaFoldDB" id="A0A6H5HV17"/>
<accession>A0A6H5HV17</accession>